<evidence type="ECO:0000313" key="1">
    <source>
        <dbReference type="EMBL" id="CAF1771311.1"/>
    </source>
</evidence>
<dbReference type="EMBL" id="HG994373">
    <property type="protein sequence ID" value="CAF1771311.1"/>
    <property type="molecule type" value="Genomic_DNA"/>
</dbReference>
<protein>
    <submittedName>
        <fullName evidence="1">(rape) hypothetical protein</fullName>
    </submittedName>
</protein>
<dbReference type="AlphaFoldDB" id="A0A816J1H6"/>
<proteinExistence type="predicted"/>
<dbReference type="Proteomes" id="UP001295469">
    <property type="component" value="Chromosome C09"/>
</dbReference>
<gene>
    <name evidence="1" type="ORF">DARMORV10_C09P52450.1</name>
</gene>
<sequence>MEARDHDVIVIPHEIMQQIDEENQRSLVLKLLNPKIQKSRQILKMFCQACG</sequence>
<organism evidence="1">
    <name type="scientific">Brassica napus</name>
    <name type="common">Rape</name>
    <dbReference type="NCBI Taxonomy" id="3708"/>
    <lineage>
        <taxon>Eukaryota</taxon>
        <taxon>Viridiplantae</taxon>
        <taxon>Streptophyta</taxon>
        <taxon>Embryophyta</taxon>
        <taxon>Tracheophyta</taxon>
        <taxon>Spermatophyta</taxon>
        <taxon>Magnoliopsida</taxon>
        <taxon>eudicotyledons</taxon>
        <taxon>Gunneridae</taxon>
        <taxon>Pentapetalae</taxon>
        <taxon>rosids</taxon>
        <taxon>malvids</taxon>
        <taxon>Brassicales</taxon>
        <taxon>Brassicaceae</taxon>
        <taxon>Brassiceae</taxon>
        <taxon>Brassica</taxon>
    </lineage>
</organism>
<reference evidence="1" key="1">
    <citation type="submission" date="2021-01" db="EMBL/GenBank/DDBJ databases">
        <authorList>
            <consortium name="Genoscope - CEA"/>
            <person name="William W."/>
        </authorList>
    </citation>
    <scope>NUCLEOTIDE SEQUENCE</scope>
</reference>
<name>A0A816J1H6_BRANA</name>
<accession>A0A816J1H6</accession>